<dbReference type="InterPro" id="IPR046373">
    <property type="entry name" value="Acyl-CoA_Oxase/DH_mid-dom_sf"/>
</dbReference>
<evidence type="ECO:0000256" key="2">
    <source>
        <dbReference type="ARBA" id="ARBA00009347"/>
    </source>
</evidence>
<dbReference type="SUPFAM" id="SSF56645">
    <property type="entry name" value="Acyl-CoA dehydrogenase NM domain-like"/>
    <property type="match status" value="1"/>
</dbReference>
<dbReference type="Gene3D" id="2.40.110.10">
    <property type="entry name" value="Butyryl-CoA Dehydrogenase, subunit A, domain 2"/>
    <property type="match status" value="1"/>
</dbReference>
<evidence type="ECO:0000259" key="6">
    <source>
        <dbReference type="Pfam" id="PF00441"/>
    </source>
</evidence>
<evidence type="ECO:0000256" key="3">
    <source>
        <dbReference type="ARBA" id="ARBA00022630"/>
    </source>
</evidence>
<feature type="domain" description="Acyl-CoA dehydrogenase/oxidase C-terminal" evidence="6">
    <location>
        <begin position="239"/>
        <end position="374"/>
    </location>
</feature>
<comment type="similarity">
    <text evidence="2 5">Belongs to the acyl-CoA dehydrogenase family.</text>
</comment>
<dbReference type="EMBL" id="BAAANL010000002">
    <property type="protein sequence ID" value="GAA1856915.1"/>
    <property type="molecule type" value="Genomic_DNA"/>
</dbReference>
<dbReference type="Pfam" id="PF02771">
    <property type="entry name" value="Acyl-CoA_dh_N"/>
    <property type="match status" value="1"/>
</dbReference>
<evidence type="ECO:0000256" key="1">
    <source>
        <dbReference type="ARBA" id="ARBA00001974"/>
    </source>
</evidence>
<keyword evidence="3 5" id="KW-0285">Flavoprotein</keyword>
<accession>A0ABP4ZH34</accession>
<dbReference type="CDD" id="cd00567">
    <property type="entry name" value="ACAD"/>
    <property type="match status" value="1"/>
</dbReference>
<dbReference type="SUPFAM" id="SSF47203">
    <property type="entry name" value="Acyl-CoA dehydrogenase C-terminal domain-like"/>
    <property type="match status" value="1"/>
</dbReference>
<keyword evidence="10" id="KW-1185">Reference proteome</keyword>
<dbReference type="Pfam" id="PF02770">
    <property type="entry name" value="Acyl-CoA_dh_M"/>
    <property type="match status" value="1"/>
</dbReference>
<dbReference type="InterPro" id="IPR036250">
    <property type="entry name" value="AcylCo_DH-like_C"/>
</dbReference>
<evidence type="ECO:0000313" key="9">
    <source>
        <dbReference type="EMBL" id="GAA1856915.1"/>
    </source>
</evidence>
<comment type="caution">
    <text evidence="9">The sequence shown here is derived from an EMBL/GenBank/DDBJ whole genome shotgun (WGS) entry which is preliminary data.</text>
</comment>
<gene>
    <name evidence="9" type="ORF">GCM10009751_12770</name>
</gene>
<evidence type="ECO:0000313" key="10">
    <source>
        <dbReference type="Proteomes" id="UP001501094"/>
    </source>
</evidence>
<keyword evidence="5" id="KW-0560">Oxidoreductase</keyword>
<dbReference type="InterPro" id="IPR013786">
    <property type="entry name" value="AcylCoA_DH/ox_N"/>
</dbReference>
<dbReference type="InterPro" id="IPR006091">
    <property type="entry name" value="Acyl-CoA_Oxase/DH_mid-dom"/>
</dbReference>
<dbReference type="InterPro" id="IPR009100">
    <property type="entry name" value="AcylCoA_DH/oxidase_NM_dom_sf"/>
</dbReference>
<organism evidence="9 10">
    <name type="scientific">Myceligenerans crystallogenes</name>
    <dbReference type="NCBI Taxonomy" id="316335"/>
    <lineage>
        <taxon>Bacteria</taxon>
        <taxon>Bacillati</taxon>
        <taxon>Actinomycetota</taxon>
        <taxon>Actinomycetes</taxon>
        <taxon>Micrococcales</taxon>
        <taxon>Promicromonosporaceae</taxon>
        <taxon>Myceligenerans</taxon>
    </lineage>
</organism>
<comment type="cofactor">
    <cofactor evidence="1 5">
        <name>FAD</name>
        <dbReference type="ChEBI" id="CHEBI:57692"/>
    </cofactor>
</comment>
<reference evidence="10" key="1">
    <citation type="journal article" date="2019" name="Int. J. Syst. Evol. Microbiol.">
        <title>The Global Catalogue of Microorganisms (GCM) 10K type strain sequencing project: providing services to taxonomists for standard genome sequencing and annotation.</title>
        <authorList>
            <consortium name="The Broad Institute Genomics Platform"/>
            <consortium name="The Broad Institute Genome Sequencing Center for Infectious Disease"/>
            <person name="Wu L."/>
            <person name="Ma J."/>
        </authorList>
    </citation>
    <scope>NUCLEOTIDE SEQUENCE [LARGE SCALE GENOMIC DNA]</scope>
    <source>
        <strain evidence="10">JCM 14326</strain>
    </source>
</reference>
<evidence type="ECO:0000259" key="8">
    <source>
        <dbReference type="Pfam" id="PF02771"/>
    </source>
</evidence>
<keyword evidence="4 5" id="KW-0274">FAD</keyword>
<feature type="domain" description="Acyl-CoA dehydrogenase/oxidase N-terminal" evidence="8">
    <location>
        <begin position="34"/>
        <end position="115"/>
    </location>
</feature>
<dbReference type="Proteomes" id="UP001501094">
    <property type="component" value="Unassembled WGS sequence"/>
</dbReference>
<protein>
    <submittedName>
        <fullName evidence="9">Acyl-CoA dehydrogenase family protein</fullName>
    </submittedName>
</protein>
<dbReference type="PIRSF" id="PIRSF016578">
    <property type="entry name" value="HsaA"/>
    <property type="match status" value="1"/>
</dbReference>
<dbReference type="Gene3D" id="1.10.540.10">
    <property type="entry name" value="Acyl-CoA dehydrogenase/oxidase, N-terminal domain"/>
    <property type="match status" value="1"/>
</dbReference>
<dbReference type="Pfam" id="PF00441">
    <property type="entry name" value="Acyl-CoA_dh_1"/>
    <property type="match status" value="1"/>
</dbReference>
<dbReference type="Gene3D" id="1.20.140.10">
    <property type="entry name" value="Butyryl-CoA Dehydrogenase, subunit A, domain 3"/>
    <property type="match status" value="1"/>
</dbReference>
<feature type="domain" description="Acyl-CoA oxidase/dehydrogenase middle" evidence="7">
    <location>
        <begin position="129"/>
        <end position="215"/>
    </location>
</feature>
<evidence type="ECO:0000256" key="4">
    <source>
        <dbReference type="ARBA" id="ARBA00022827"/>
    </source>
</evidence>
<sequence>MLEGMTDTGHPLAPPAHERPLLDAALDLAAGFAGTAAALDESAAIPLDNLRALHAAGLDAATLPESLGGQGLSYRAYGEIVRAVAAAEPSTACIWVMHIGAAGALAALSPEPEAARFAEALRSGSRFANALSEPAGGNLFLLPQQEAVADDDGWRLSGTKRFVSGCEIADHLLVNALVDGVPTFFGVDPDDTIGYVPIWDTMGMRATRSQLVSFDGTLLRGDRRCAPPEPDQPNHVSAGLAFLSIGIAEAALAALVAHARGRVVPTTGEPLARMQWVQHAVADAAVRLDAARLSARHSVWLADQRSPGFIPATLNAKLLAGEVAKDIAQLGVSVGGGSGYLRTSPIQRHFRDAQAGALMAYSAEVCRTYIGSALLEDAPDEP</sequence>
<evidence type="ECO:0000259" key="7">
    <source>
        <dbReference type="Pfam" id="PF02770"/>
    </source>
</evidence>
<dbReference type="PANTHER" id="PTHR43884">
    <property type="entry name" value="ACYL-COA DEHYDROGENASE"/>
    <property type="match status" value="1"/>
</dbReference>
<name>A0ABP4ZH34_9MICO</name>
<proteinExistence type="inferred from homology"/>
<evidence type="ECO:0000256" key="5">
    <source>
        <dbReference type="RuleBase" id="RU362125"/>
    </source>
</evidence>
<dbReference type="InterPro" id="IPR037069">
    <property type="entry name" value="AcylCoA_DH/ox_N_sf"/>
</dbReference>
<dbReference type="PANTHER" id="PTHR43884:SF12">
    <property type="entry name" value="ISOVALERYL-COA DEHYDROGENASE, MITOCHONDRIAL-RELATED"/>
    <property type="match status" value="1"/>
</dbReference>
<dbReference type="InterPro" id="IPR009075">
    <property type="entry name" value="AcylCo_DH/oxidase_C"/>
</dbReference>